<dbReference type="InterPro" id="IPR036397">
    <property type="entry name" value="RNaseH_sf"/>
</dbReference>
<dbReference type="InParanoid" id="A0A2J7QN50"/>
<dbReference type="InterPro" id="IPR052709">
    <property type="entry name" value="Transposase-MT_Hybrid"/>
</dbReference>
<protein>
    <submittedName>
        <fullName evidence="1">Uncharacterized protein</fullName>
    </submittedName>
</protein>
<proteinExistence type="predicted"/>
<dbReference type="AlphaFoldDB" id="A0A2J7QN50"/>
<comment type="caution">
    <text evidence="1">The sequence shown here is derived from an EMBL/GenBank/DDBJ whole genome shotgun (WGS) entry which is preliminary data.</text>
</comment>
<dbReference type="PANTHER" id="PTHR46060">
    <property type="entry name" value="MARINER MOS1 TRANSPOSASE-LIKE PROTEIN"/>
    <property type="match status" value="1"/>
</dbReference>
<dbReference type="OrthoDB" id="6760456at2759"/>
<dbReference type="GO" id="GO:0003676">
    <property type="term" value="F:nucleic acid binding"/>
    <property type="evidence" value="ECO:0007669"/>
    <property type="project" value="InterPro"/>
</dbReference>
<gene>
    <name evidence="1" type="ORF">B7P43_G06215</name>
</gene>
<dbReference type="Gene3D" id="3.30.420.10">
    <property type="entry name" value="Ribonuclease H-like superfamily/Ribonuclease H"/>
    <property type="match status" value="1"/>
</dbReference>
<accession>A0A2J7QN50</accession>
<dbReference type="PANTHER" id="PTHR46060:SF1">
    <property type="entry name" value="MARINER MOS1 TRANSPOSASE-LIKE PROTEIN"/>
    <property type="match status" value="1"/>
</dbReference>
<evidence type="ECO:0000313" key="2">
    <source>
        <dbReference type="Proteomes" id="UP000235965"/>
    </source>
</evidence>
<name>A0A2J7QN50_9NEOP</name>
<sequence length="134" mass="15668">MKINPDKSKHVNYTLRKAWKVENLIRADRRVTIDTIATAICCSHGMAYLIMNDRLGFHKVCARWVPRMLTLQHKMQRMGLALQYLNHYHDEGNDMLARIVIGDESWVHHYQPETKRGQCSGNILCRLPKKKGLR</sequence>
<dbReference type="Proteomes" id="UP000235965">
    <property type="component" value="Unassembled WGS sequence"/>
</dbReference>
<keyword evidence="2" id="KW-1185">Reference proteome</keyword>
<evidence type="ECO:0000313" key="1">
    <source>
        <dbReference type="EMBL" id="PNF29997.1"/>
    </source>
</evidence>
<dbReference type="EMBL" id="NEVH01013200">
    <property type="protein sequence ID" value="PNF29997.1"/>
    <property type="molecule type" value="Genomic_DNA"/>
</dbReference>
<organism evidence="1 2">
    <name type="scientific">Cryptotermes secundus</name>
    <dbReference type="NCBI Taxonomy" id="105785"/>
    <lineage>
        <taxon>Eukaryota</taxon>
        <taxon>Metazoa</taxon>
        <taxon>Ecdysozoa</taxon>
        <taxon>Arthropoda</taxon>
        <taxon>Hexapoda</taxon>
        <taxon>Insecta</taxon>
        <taxon>Pterygota</taxon>
        <taxon>Neoptera</taxon>
        <taxon>Polyneoptera</taxon>
        <taxon>Dictyoptera</taxon>
        <taxon>Blattodea</taxon>
        <taxon>Blattoidea</taxon>
        <taxon>Termitoidae</taxon>
        <taxon>Kalotermitidae</taxon>
        <taxon>Cryptotermitinae</taxon>
        <taxon>Cryptotermes</taxon>
    </lineage>
</organism>
<reference evidence="1 2" key="1">
    <citation type="submission" date="2017-12" db="EMBL/GenBank/DDBJ databases">
        <title>Hemimetabolous genomes reveal molecular basis of termite eusociality.</title>
        <authorList>
            <person name="Harrison M.C."/>
            <person name="Jongepier E."/>
            <person name="Robertson H.M."/>
            <person name="Arning N."/>
            <person name="Bitard-Feildel T."/>
            <person name="Chao H."/>
            <person name="Childers C.P."/>
            <person name="Dinh H."/>
            <person name="Doddapaneni H."/>
            <person name="Dugan S."/>
            <person name="Gowin J."/>
            <person name="Greiner C."/>
            <person name="Han Y."/>
            <person name="Hu H."/>
            <person name="Hughes D.S.T."/>
            <person name="Huylmans A.-K."/>
            <person name="Kemena C."/>
            <person name="Kremer L.P.M."/>
            <person name="Lee S.L."/>
            <person name="Lopez-Ezquerra A."/>
            <person name="Mallet L."/>
            <person name="Monroy-Kuhn J.M."/>
            <person name="Moser A."/>
            <person name="Murali S.C."/>
            <person name="Muzny D.M."/>
            <person name="Otani S."/>
            <person name="Piulachs M.-D."/>
            <person name="Poelchau M."/>
            <person name="Qu J."/>
            <person name="Schaub F."/>
            <person name="Wada-Katsumata A."/>
            <person name="Worley K.C."/>
            <person name="Xie Q."/>
            <person name="Ylla G."/>
            <person name="Poulsen M."/>
            <person name="Gibbs R.A."/>
            <person name="Schal C."/>
            <person name="Richards S."/>
            <person name="Belles X."/>
            <person name="Korb J."/>
            <person name="Bornberg-Bauer E."/>
        </authorList>
    </citation>
    <scope>NUCLEOTIDE SEQUENCE [LARGE SCALE GENOMIC DNA]</scope>
    <source>
        <tissue evidence="1">Whole body</tissue>
    </source>
</reference>
<dbReference type="STRING" id="105785.A0A2J7QN50"/>